<proteinExistence type="predicted"/>
<reference evidence="1" key="1">
    <citation type="submission" date="2018-10" db="EMBL/GenBank/DDBJ databases">
        <title>Hidden diversity of soil giant viruses.</title>
        <authorList>
            <person name="Schulz F."/>
            <person name="Alteio L."/>
            <person name="Goudeau D."/>
            <person name="Ryan E.M."/>
            <person name="Malmstrom R.R."/>
            <person name="Blanchard J."/>
            <person name="Woyke T."/>
        </authorList>
    </citation>
    <scope>NUCLEOTIDE SEQUENCE</scope>
    <source>
        <strain evidence="1">HYV1</strain>
    </source>
</reference>
<dbReference type="EMBL" id="MK072411">
    <property type="protein sequence ID" value="AYV84574.1"/>
    <property type="molecule type" value="Genomic_DNA"/>
</dbReference>
<organism evidence="1">
    <name type="scientific">Hyperionvirus sp</name>
    <dbReference type="NCBI Taxonomy" id="2487770"/>
    <lineage>
        <taxon>Viruses</taxon>
        <taxon>Varidnaviria</taxon>
        <taxon>Bamfordvirae</taxon>
        <taxon>Nucleocytoviricota</taxon>
        <taxon>Megaviricetes</taxon>
        <taxon>Imitervirales</taxon>
        <taxon>Mimiviridae</taxon>
        <taxon>Klosneuvirinae</taxon>
    </lineage>
</organism>
<name>A0A3G5AD78_9VIRU</name>
<evidence type="ECO:0000313" key="1">
    <source>
        <dbReference type="EMBL" id="AYV84574.1"/>
    </source>
</evidence>
<protein>
    <submittedName>
        <fullName evidence="1">Uncharacterized protein</fullName>
    </submittedName>
</protein>
<gene>
    <name evidence="1" type="ORF">Hyperionvirus29_27</name>
</gene>
<sequence length="292" mass="34047">MEREVLKMAMVEQVSDVFVNSDSAPAQEKKIEPALNAGKEIKIGKGSYVNWEDFEKVYALVKANRFINNKCLKRHALLSLYYLMPVRGEEDYRLMIIVNTKKDAEKSNQCNYYVNETKGIFIFNKYKEAHIYQRQIFEVPAELDKIIKFYIRSCNITGSLLGYKRSNSIATALVNTFLSYLHVDDEAFMDDNFDIKKYKRISVRILRDAYINYLIRSGRLDTLEKRIMIQNAMAHKLEPSLEYFQNPEKKLVTNDEDKLIAELKIIMNNKDNLSLPGIYSKFWSIIIGSKVD</sequence>
<accession>A0A3G5AD78</accession>